<comment type="caution">
    <text evidence="1">The sequence shown here is derived from an EMBL/GenBank/DDBJ whole genome shotgun (WGS) entry which is preliminary data.</text>
</comment>
<proteinExistence type="predicted"/>
<dbReference type="EMBL" id="JAKZJU020000001">
    <property type="protein sequence ID" value="MDL2058805.1"/>
    <property type="molecule type" value="Genomic_DNA"/>
</dbReference>
<name>A0ABT7IKB2_9BURK</name>
<reference evidence="1" key="1">
    <citation type="submission" date="2023-03" db="EMBL/GenBank/DDBJ databases">
        <title>Mesosutterella sp. nov. isolated from porcine feces.</title>
        <authorList>
            <person name="Yu S."/>
        </authorList>
    </citation>
    <scope>NUCLEOTIDE SEQUENCE</scope>
    <source>
        <strain evidence="1">AGMB02718</strain>
    </source>
</reference>
<protein>
    <submittedName>
        <fullName evidence="1">DUF4390 domain-containing protein</fullName>
    </submittedName>
</protein>
<dbReference type="RefSeq" id="WP_243376079.1">
    <property type="nucleotide sequence ID" value="NZ_JAKZJU020000001.1"/>
</dbReference>
<dbReference type="Proteomes" id="UP001165481">
    <property type="component" value="Unassembled WGS sequence"/>
</dbReference>
<dbReference type="InterPro" id="IPR025500">
    <property type="entry name" value="DUF4390"/>
</dbReference>
<sequence length="171" mass="19142">MAEENSIFYTSGSVSKEAPGDSPGVYVNASFTIHLPTAVEESLRRGVSLYFTTEFSLLQKRWYWTDKNIASRSIRRKLSYSLLTRKYFLGGEGLSQSFASLEEALSVLGSVRHWRVASPRAVSGPFQDYSARIRIQLDKSRLPRPLQISSTDWDMTSGWVSLPISPTVSAP</sequence>
<keyword evidence="2" id="KW-1185">Reference proteome</keyword>
<organism evidence="1 2">
    <name type="scientific">Mesosutterella faecium</name>
    <dbReference type="NCBI Taxonomy" id="2925194"/>
    <lineage>
        <taxon>Bacteria</taxon>
        <taxon>Pseudomonadati</taxon>
        <taxon>Pseudomonadota</taxon>
        <taxon>Betaproteobacteria</taxon>
        <taxon>Burkholderiales</taxon>
        <taxon>Sutterellaceae</taxon>
        <taxon>Mesosutterella</taxon>
    </lineage>
</organism>
<accession>A0ABT7IKB2</accession>
<evidence type="ECO:0000313" key="2">
    <source>
        <dbReference type="Proteomes" id="UP001165481"/>
    </source>
</evidence>
<evidence type="ECO:0000313" key="1">
    <source>
        <dbReference type="EMBL" id="MDL2058805.1"/>
    </source>
</evidence>
<gene>
    <name evidence="1" type="ORF">MUN46_002435</name>
</gene>
<dbReference type="Pfam" id="PF14334">
    <property type="entry name" value="DUF4390"/>
    <property type="match status" value="1"/>
</dbReference>